<dbReference type="PANTHER" id="PTHR33067">
    <property type="entry name" value="RNA-DIRECTED DNA POLYMERASE-RELATED"/>
    <property type="match status" value="1"/>
</dbReference>
<dbReference type="AlphaFoldDB" id="A0A6P4DCZ3"/>
<proteinExistence type="predicted"/>
<dbReference type="Gene3D" id="2.40.70.10">
    <property type="entry name" value="Acid Proteases"/>
    <property type="match status" value="1"/>
</dbReference>
<feature type="region of interest" description="Disordered" evidence="1">
    <location>
        <begin position="1"/>
        <end position="21"/>
    </location>
</feature>
<dbReference type="PANTHER" id="PTHR33067:SF9">
    <property type="entry name" value="RNA-DIRECTED DNA POLYMERASE"/>
    <property type="match status" value="1"/>
</dbReference>
<keyword evidence="2" id="KW-1185">Reference proteome</keyword>
<evidence type="ECO:0000313" key="3">
    <source>
        <dbReference type="RefSeq" id="XP_015963062.1"/>
    </source>
</evidence>
<dbReference type="Proteomes" id="UP000515211">
    <property type="component" value="Chromosome 1"/>
</dbReference>
<dbReference type="GeneID" id="107486989"/>
<reference evidence="2" key="1">
    <citation type="journal article" date="2016" name="Nat. Genet.">
        <title>The genome sequences of Arachis duranensis and Arachis ipaensis, the diploid ancestors of cultivated peanut.</title>
        <authorList>
            <person name="Bertioli D.J."/>
            <person name="Cannon S.B."/>
            <person name="Froenicke L."/>
            <person name="Huang G."/>
            <person name="Farmer A.D."/>
            <person name="Cannon E.K."/>
            <person name="Liu X."/>
            <person name="Gao D."/>
            <person name="Clevenger J."/>
            <person name="Dash S."/>
            <person name="Ren L."/>
            <person name="Moretzsohn M.C."/>
            <person name="Shirasawa K."/>
            <person name="Huang W."/>
            <person name="Vidigal B."/>
            <person name="Abernathy B."/>
            <person name="Chu Y."/>
            <person name="Niederhuth C.E."/>
            <person name="Umale P."/>
            <person name="Araujo A.C."/>
            <person name="Kozik A."/>
            <person name="Kim K.D."/>
            <person name="Burow M.D."/>
            <person name="Varshney R.K."/>
            <person name="Wang X."/>
            <person name="Zhang X."/>
            <person name="Barkley N."/>
            <person name="Guimaraes P.M."/>
            <person name="Isobe S."/>
            <person name="Guo B."/>
            <person name="Liao B."/>
            <person name="Stalker H.T."/>
            <person name="Schmitz R.J."/>
            <person name="Scheffler B.E."/>
            <person name="Leal-Bertioli S.C."/>
            <person name="Xun X."/>
            <person name="Jackson S.A."/>
            <person name="Michelmore R."/>
            <person name="Ozias-Akins P."/>
        </authorList>
    </citation>
    <scope>NUCLEOTIDE SEQUENCE [LARGE SCALE GENOMIC DNA]</scope>
    <source>
        <strain evidence="2">cv. V14167</strain>
    </source>
</reference>
<reference evidence="3" key="2">
    <citation type="submission" date="2025-08" db="UniProtKB">
        <authorList>
            <consortium name="RefSeq"/>
        </authorList>
    </citation>
    <scope>IDENTIFICATION</scope>
    <source>
        <tissue evidence="3">Whole plant</tissue>
    </source>
</reference>
<accession>A0A6P4DCZ3</accession>
<dbReference type="RefSeq" id="XP_015963062.1">
    <property type="nucleotide sequence ID" value="XM_016107576.1"/>
</dbReference>
<organism evidence="2 3">
    <name type="scientific">Arachis duranensis</name>
    <name type="common">Wild peanut</name>
    <dbReference type="NCBI Taxonomy" id="130453"/>
    <lineage>
        <taxon>Eukaryota</taxon>
        <taxon>Viridiplantae</taxon>
        <taxon>Streptophyta</taxon>
        <taxon>Embryophyta</taxon>
        <taxon>Tracheophyta</taxon>
        <taxon>Spermatophyta</taxon>
        <taxon>Magnoliopsida</taxon>
        <taxon>eudicotyledons</taxon>
        <taxon>Gunneridae</taxon>
        <taxon>Pentapetalae</taxon>
        <taxon>rosids</taxon>
        <taxon>fabids</taxon>
        <taxon>Fabales</taxon>
        <taxon>Fabaceae</taxon>
        <taxon>Papilionoideae</taxon>
        <taxon>50 kb inversion clade</taxon>
        <taxon>dalbergioids sensu lato</taxon>
        <taxon>Dalbergieae</taxon>
        <taxon>Pterocarpus clade</taxon>
        <taxon>Arachis</taxon>
    </lineage>
</organism>
<dbReference type="InterPro" id="IPR021109">
    <property type="entry name" value="Peptidase_aspartic_dom_sf"/>
</dbReference>
<gene>
    <name evidence="3" type="primary">LOC107486989</name>
</gene>
<dbReference type="KEGG" id="adu:107486989"/>
<evidence type="ECO:0000256" key="1">
    <source>
        <dbReference type="SAM" id="MobiDB-lite"/>
    </source>
</evidence>
<protein>
    <submittedName>
        <fullName evidence="3">Uncharacterized protein LOC107486989</fullName>
    </submittedName>
</protein>
<name>A0A6P4DCZ3_ARADU</name>
<evidence type="ECO:0000313" key="2">
    <source>
        <dbReference type="Proteomes" id="UP000515211"/>
    </source>
</evidence>
<dbReference type="CDD" id="cd00303">
    <property type="entry name" value="retropepsin_like"/>
    <property type="match status" value="1"/>
</dbReference>
<sequence length="170" mass="19296">MPPKEPIQEPEVSHPQELQEETKDEQFSQFLEVLKNSQINIPFAEILEKMPPCDAYMKSIPSEKKALKGDKTMVLTKESLCDLSSSINLMPLFVMKKLQIQEAQPTRIALQMAGKSLRRLVENVLVKVGELFLPADFVILDMEEDANDSIILGRPFLTTRRALIDVERGN</sequence>